<proteinExistence type="predicted"/>
<dbReference type="Proteomes" id="UP000011760">
    <property type="component" value="Chromosome"/>
</dbReference>
<dbReference type="SUPFAM" id="SSF50891">
    <property type="entry name" value="Cyclophilin-like"/>
    <property type="match status" value="1"/>
</dbReference>
<dbReference type="PANTHER" id="PTHR43309">
    <property type="entry name" value="5-OXOPROLINASE SUBUNIT C"/>
    <property type="match status" value="1"/>
</dbReference>
<evidence type="ECO:0000256" key="3">
    <source>
        <dbReference type="ARBA" id="ARBA00022840"/>
    </source>
</evidence>
<dbReference type="NCBIfam" id="TIGR00724">
    <property type="entry name" value="urea_amlyse_rel"/>
    <property type="match status" value="1"/>
</dbReference>
<dbReference type="GO" id="GO:0016787">
    <property type="term" value="F:hydrolase activity"/>
    <property type="evidence" value="ECO:0007669"/>
    <property type="project" value="UniProtKB-KW"/>
</dbReference>
<name>M1UTA3_9CORY</name>
<dbReference type="EMBL" id="CP004354">
    <property type="protein sequence ID" value="AGG66387.1"/>
    <property type="molecule type" value="Genomic_DNA"/>
</dbReference>
<keyword evidence="6" id="KW-1185">Reference proteome</keyword>
<protein>
    <recommendedName>
        <fullName evidence="4">Carboxyltransferase domain-containing protein</fullName>
    </recommendedName>
</protein>
<organism evidence="5 6">
    <name type="scientific">Corynebacterium callunae DSM 20147</name>
    <dbReference type="NCBI Taxonomy" id="1121353"/>
    <lineage>
        <taxon>Bacteria</taxon>
        <taxon>Bacillati</taxon>
        <taxon>Actinomycetota</taxon>
        <taxon>Actinomycetes</taxon>
        <taxon>Mycobacteriales</taxon>
        <taxon>Corynebacteriaceae</taxon>
        <taxon>Corynebacterium</taxon>
    </lineage>
</organism>
<dbReference type="Gene3D" id="2.40.100.10">
    <property type="entry name" value="Cyclophilin-like"/>
    <property type="match status" value="1"/>
</dbReference>
<dbReference type="RefSeq" id="WP_015650822.1">
    <property type="nucleotide sequence ID" value="NC_020506.1"/>
</dbReference>
<keyword evidence="3" id="KW-0067">ATP-binding</keyword>
<evidence type="ECO:0000313" key="5">
    <source>
        <dbReference type="EMBL" id="AGG66387.1"/>
    </source>
</evidence>
<keyword evidence="1" id="KW-0547">Nucleotide-binding</keyword>
<dbReference type="InterPro" id="IPR003778">
    <property type="entry name" value="CT_A_B"/>
</dbReference>
<dbReference type="InterPro" id="IPR029000">
    <property type="entry name" value="Cyclophilin-like_dom_sf"/>
</dbReference>
<dbReference type="PATRIC" id="fig|1121353.3.peg.966"/>
<dbReference type="SMART" id="SM00797">
    <property type="entry name" value="AHS2"/>
    <property type="match status" value="1"/>
</dbReference>
<dbReference type="eggNOG" id="COG1984">
    <property type="taxonomic scope" value="Bacteria"/>
</dbReference>
<dbReference type="OrthoDB" id="9768696at2"/>
<dbReference type="HOGENOM" id="CLU_028967_0_3_11"/>
<dbReference type="Pfam" id="PF02626">
    <property type="entry name" value="CT_A_B"/>
    <property type="match status" value="1"/>
</dbReference>
<dbReference type="GO" id="GO:0005524">
    <property type="term" value="F:ATP binding"/>
    <property type="evidence" value="ECO:0007669"/>
    <property type="project" value="UniProtKB-KW"/>
</dbReference>
<keyword evidence="2" id="KW-0378">Hydrolase</keyword>
<reference evidence="5 6" key="1">
    <citation type="submission" date="2013-02" db="EMBL/GenBank/DDBJ databases">
        <title>The complete genome sequence of Corynebacterium callunae DSM 20147.</title>
        <authorList>
            <person name="Ruckert C."/>
            <person name="Albersmeier A."/>
            <person name="Kalinowski J."/>
        </authorList>
    </citation>
    <scope>NUCLEOTIDE SEQUENCE [LARGE SCALE GENOMIC DNA]</scope>
    <source>
        <strain evidence="5 6">DSM 20147</strain>
    </source>
</reference>
<dbReference type="KEGG" id="ccn:H924_04705"/>
<evidence type="ECO:0000256" key="1">
    <source>
        <dbReference type="ARBA" id="ARBA00022741"/>
    </source>
</evidence>
<dbReference type="AlphaFoldDB" id="M1UTA3"/>
<evidence type="ECO:0000313" key="6">
    <source>
        <dbReference type="Proteomes" id="UP000011760"/>
    </source>
</evidence>
<dbReference type="STRING" id="1121353.H924_04705"/>
<evidence type="ECO:0000259" key="4">
    <source>
        <dbReference type="SMART" id="SM00797"/>
    </source>
</evidence>
<gene>
    <name evidence="5" type="ORF">H924_04705</name>
</gene>
<evidence type="ECO:0000256" key="2">
    <source>
        <dbReference type="ARBA" id="ARBA00022801"/>
    </source>
</evidence>
<feature type="domain" description="Carboxyltransferase" evidence="4">
    <location>
        <begin position="24"/>
        <end position="294"/>
    </location>
</feature>
<dbReference type="PANTHER" id="PTHR43309:SF3">
    <property type="entry name" value="5-OXOPROLINASE SUBUNIT C"/>
    <property type="match status" value="1"/>
</dbReference>
<sequence>MSFKVLSTGLQALFQDRGRFGFASSGVSSSGVFDRAAAARANYAVGNLADATVIEVLLGGFELEALHPATVIFCGAQSLIKVKSLNGPDKDALSNTIIDLEAGDRIFLNIPDRGMRSYLAVRGGFKVEKVLGSASSDLLSHIGPAPLQAGDELHIAQDVQPKPWWPTLRHLPLRWPLQKTNTLEVVPGPRADWFSAASQNSFYSTVFEVSQDSNRIGIRLNSANPLERVQTGELKSEGMVRGSIQVPPGGHPVIFGADHPVTGGYPVIAVLTAQSSNLAAQLAPGDKIRFSKVTPE</sequence>
<accession>M1UTA3</accession>
<dbReference type="InterPro" id="IPR052708">
    <property type="entry name" value="PxpC"/>
</dbReference>